<dbReference type="PROSITE" id="PS00107">
    <property type="entry name" value="PROTEIN_KINASE_ATP"/>
    <property type="match status" value="1"/>
</dbReference>
<feature type="binding site" evidence="3">
    <location>
        <position position="261"/>
    </location>
    <ligand>
        <name>ATP</name>
        <dbReference type="ChEBI" id="CHEBI:30616"/>
    </ligand>
</feature>
<dbReference type="InterPro" id="IPR000719">
    <property type="entry name" value="Prot_kinase_dom"/>
</dbReference>
<evidence type="ECO:0000256" key="3">
    <source>
        <dbReference type="PROSITE-ProRule" id="PRU10141"/>
    </source>
</evidence>
<dbReference type="GO" id="GO:0005634">
    <property type="term" value="C:nucleus"/>
    <property type="evidence" value="ECO:0007669"/>
    <property type="project" value="TreeGrafter"/>
</dbReference>
<dbReference type="PANTHER" id="PTHR24056:SF221">
    <property type="entry name" value="OS02G0304500 PROTEIN"/>
    <property type="match status" value="1"/>
</dbReference>
<dbReference type="InterPro" id="IPR017441">
    <property type="entry name" value="Protein_kinase_ATP_BS"/>
</dbReference>
<dbReference type="GO" id="GO:0000307">
    <property type="term" value="C:cyclin-dependent protein kinase holoenzyme complex"/>
    <property type="evidence" value="ECO:0007669"/>
    <property type="project" value="TreeGrafter"/>
</dbReference>
<dbReference type="FunFam" id="3.30.200.20:FF:000021">
    <property type="entry name" value="probable serine/threonine-protein kinase At1g54610"/>
    <property type="match status" value="1"/>
</dbReference>
<dbReference type="PANTHER" id="PTHR24056">
    <property type="entry name" value="CELL DIVISION PROTEIN KINASE"/>
    <property type="match status" value="1"/>
</dbReference>
<dbReference type="InterPro" id="IPR011009">
    <property type="entry name" value="Kinase-like_dom_sf"/>
</dbReference>
<keyword evidence="1 3" id="KW-0547">Nucleotide-binding</keyword>
<sequence length="334" mass="38247">MQSWTKTVFSYHIIISRLNWANFTCLHLKKSHHSTPFSSHAYYITKIISTFHIPTEHTNSYGRYSMGCSQSRYSMHMPPQGLDRLKEQNGYVRRGNKGRPIAQKQQGRDTGKVYRHEVVVKDGSGHERLVVRERARMVNGGVEKMVALEREGKADVGNISGRILQKKITGDELIDGWPMWLVDTYQKMFWLWHLVGPNYGDMIKNEGLHPLNQSLSGSTSEPLFSRLSPPLMCIPLEVGLGTYSNVYEARDRDTGKIVALKKVRFDTSVPESIKFMAREIMILQKLDHPNVIKLEGLATSWMQNSLYLVFDYMQKDLARVVCCPDAKLTEPQVK</sequence>
<dbReference type="EMBL" id="JBAMMX010000018">
    <property type="protein sequence ID" value="KAK6922899.1"/>
    <property type="molecule type" value="Genomic_DNA"/>
</dbReference>
<dbReference type="GO" id="GO:0005524">
    <property type="term" value="F:ATP binding"/>
    <property type="evidence" value="ECO:0007669"/>
    <property type="project" value="UniProtKB-UniRule"/>
</dbReference>
<dbReference type="Pfam" id="PF00069">
    <property type="entry name" value="Pkinase"/>
    <property type="match status" value="1"/>
</dbReference>
<keyword evidence="5" id="KW-0418">Kinase</keyword>
<evidence type="ECO:0000313" key="5">
    <source>
        <dbReference type="EMBL" id="KAK6922899.1"/>
    </source>
</evidence>
<evidence type="ECO:0000259" key="4">
    <source>
        <dbReference type="PROSITE" id="PS50011"/>
    </source>
</evidence>
<dbReference type="GO" id="GO:0008353">
    <property type="term" value="F:RNA polymerase II CTD heptapeptide repeat kinase activity"/>
    <property type="evidence" value="ECO:0007669"/>
    <property type="project" value="TreeGrafter"/>
</dbReference>
<comment type="caution">
    <text evidence="5">The sequence shown here is derived from an EMBL/GenBank/DDBJ whole genome shotgun (WGS) entry which is preliminary data.</text>
</comment>
<keyword evidence="2 3" id="KW-0067">ATP-binding</keyword>
<keyword evidence="6" id="KW-1185">Reference proteome</keyword>
<keyword evidence="5" id="KW-0808">Transferase</keyword>
<dbReference type="Proteomes" id="UP001370490">
    <property type="component" value="Unassembled WGS sequence"/>
</dbReference>
<reference evidence="5 6" key="1">
    <citation type="submission" date="2023-12" db="EMBL/GenBank/DDBJ databases">
        <title>A high-quality genome assembly for Dillenia turbinata (Dilleniales).</title>
        <authorList>
            <person name="Chanderbali A."/>
        </authorList>
    </citation>
    <scope>NUCLEOTIDE SEQUENCE [LARGE SCALE GENOMIC DNA]</scope>
    <source>
        <strain evidence="5">LSX21</strain>
        <tissue evidence="5">Leaf</tissue>
    </source>
</reference>
<feature type="domain" description="Protein kinase" evidence="4">
    <location>
        <begin position="232"/>
        <end position="334"/>
    </location>
</feature>
<evidence type="ECO:0000256" key="1">
    <source>
        <dbReference type="ARBA" id="ARBA00022741"/>
    </source>
</evidence>
<dbReference type="AlphaFoldDB" id="A0AAN8UY09"/>
<evidence type="ECO:0000313" key="6">
    <source>
        <dbReference type="Proteomes" id="UP001370490"/>
    </source>
</evidence>
<dbReference type="PROSITE" id="PS50011">
    <property type="entry name" value="PROTEIN_KINASE_DOM"/>
    <property type="match status" value="1"/>
</dbReference>
<accession>A0AAN8UY09</accession>
<dbReference type="Gene3D" id="3.30.200.20">
    <property type="entry name" value="Phosphorylase Kinase, domain 1"/>
    <property type="match status" value="1"/>
</dbReference>
<dbReference type="SUPFAM" id="SSF56112">
    <property type="entry name" value="Protein kinase-like (PK-like)"/>
    <property type="match status" value="1"/>
</dbReference>
<dbReference type="GO" id="GO:0032968">
    <property type="term" value="P:positive regulation of transcription elongation by RNA polymerase II"/>
    <property type="evidence" value="ECO:0007669"/>
    <property type="project" value="TreeGrafter"/>
</dbReference>
<evidence type="ECO:0000256" key="2">
    <source>
        <dbReference type="ARBA" id="ARBA00022840"/>
    </source>
</evidence>
<gene>
    <name evidence="5" type="ORF">RJ641_011203</name>
</gene>
<dbReference type="InterPro" id="IPR050108">
    <property type="entry name" value="CDK"/>
</dbReference>
<protein>
    <submittedName>
        <fullName evidence="5">Protein kinase domain</fullName>
    </submittedName>
</protein>
<name>A0AAN8UY09_9MAGN</name>
<proteinExistence type="predicted"/>
<organism evidence="5 6">
    <name type="scientific">Dillenia turbinata</name>
    <dbReference type="NCBI Taxonomy" id="194707"/>
    <lineage>
        <taxon>Eukaryota</taxon>
        <taxon>Viridiplantae</taxon>
        <taxon>Streptophyta</taxon>
        <taxon>Embryophyta</taxon>
        <taxon>Tracheophyta</taxon>
        <taxon>Spermatophyta</taxon>
        <taxon>Magnoliopsida</taxon>
        <taxon>eudicotyledons</taxon>
        <taxon>Gunneridae</taxon>
        <taxon>Pentapetalae</taxon>
        <taxon>Dilleniales</taxon>
        <taxon>Dilleniaceae</taxon>
        <taxon>Dillenia</taxon>
    </lineage>
</organism>